<gene>
    <name evidence="2" type="ORF">QBE54_09710</name>
</gene>
<evidence type="ECO:0000313" key="3">
    <source>
        <dbReference type="Proteomes" id="UP001461341"/>
    </source>
</evidence>
<accession>A0ABZ2YA40</accession>
<dbReference type="PANTHER" id="PTHR38753">
    <property type="entry name" value="SLR1441 PROTEIN"/>
    <property type="match status" value="1"/>
</dbReference>
<keyword evidence="3" id="KW-1185">Reference proteome</keyword>
<dbReference type="Proteomes" id="UP001461341">
    <property type="component" value="Chromosome"/>
</dbReference>
<evidence type="ECO:0000256" key="1">
    <source>
        <dbReference type="SAM" id="Coils"/>
    </source>
</evidence>
<dbReference type="Gene3D" id="1.10.287.950">
    <property type="entry name" value="Methyl-accepting chemotaxis protein"/>
    <property type="match status" value="1"/>
</dbReference>
<feature type="coiled-coil region" evidence="1">
    <location>
        <begin position="42"/>
        <end position="136"/>
    </location>
</feature>
<dbReference type="SUPFAM" id="SSF58104">
    <property type="entry name" value="Methyl-accepting chemotaxis protein (MCP) signaling domain"/>
    <property type="match status" value="1"/>
</dbReference>
<organism evidence="2 3">
    <name type="scientific">Thermatribacter velox</name>
    <dbReference type="NCBI Taxonomy" id="3039681"/>
    <lineage>
        <taxon>Bacteria</taxon>
        <taxon>Pseudomonadati</taxon>
        <taxon>Atribacterota</taxon>
        <taxon>Atribacteria</taxon>
        <taxon>Atribacterales</taxon>
        <taxon>Thermatribacteraceae</taxon>
        <taxon>Thermatribacter</taxon>
    </lineage>
</organism>
<dbReference type="RefSeq" id="WP_369017998.1">
    <property type="nucleotide sequence ID" value="NZ_CP121689.1"/>
</dbReference>
<dbReference type="EMBL" id="CP121689">
    <property type="protein sequence ID" value="WZL75849.1"/>
    <property type="molecule type" value="Genomic_DNA"/>
</dbReference>
<evidence type="ECO:0008006" key="4">
    <source>
        <dbReference type="Google" id="ProtNLM"/>
    </source>
</evidence>
<keyword evidence="1" id="KW-0175">Coiled coil</keyword>
<proteinExistence type="predicted"/>
<sequence length="278" mass="32461">MKAMQSGRERFKVTPDVRREIEKIVDERVRETQVTREDFSELKGIVAELAQAQRELVEAQKRTEARLDGLTVKVEELAEAQRKTETRLDSLTVRMEELAEAQKRTEQRVEELAEAQKRTEQKVEELAEAQRRTEEEVRTLAVGLKRTREDLGGLSRSFSYAFENEAYRMLPKLLEEKYGIRLKEKMVRTDIGNQEVNFLARAEKEGREVYLVGEAKLRLDDGKKRKDVWKELEEKVKAVKEEYGEVEVVPFLVTHFATKGFLRQAKDRGIIVVQSFEW</sequence>
<reference evidence="2 3" key="1">
    <citation type="submission" date="2023-03" db="EMBL/GenBank/DDBJ databases">
        <title>Novel Species.</title>
        <authorList>
            <person name="Ma S."/>
        </authorList>
    </citation>
    <scope>NUCLEOTIDE SEQUENCE [LARGE SCALE GENOMIC DNA]</scope>
    <source>
        <strain evidence="2 3">B11</strain>
    </source>
</reference>
<name>A0ABZ2YA40_9BACT</name>
<dbReference type="PANTHER" id="PTHR38753:SF1">
    <property type="entry name" value="SLR1441 PROTEIN"/>
    <property type="match status" value="1"/>
</dbReference>
<protein>
    <recommendedName>
        <fullName evidence="4">Chordopoxvirus fusion protein</fullName>
    </recommendedName>
</protein>
<evidence type="ECO:0000313" key="2">
    <source>
        <dbReference type="EMBL" id="WZL75849.1"/>
    </source>
</evidence>